<keyword evidence="1" id="KW-0805">Transcription regulation</keyword>
<reference evidence="5 6" key="1">
    <citation type="submission" date="2018-11" db="EMBL/GenBank/DDBJ databases">
        <title>Flavobacterium sp. nov., YIM 102600 draft genome.</title>
        <authorList>
            <person name="Li G."/>
            <person name="Jiang Y."/>
        </authorList>
    </citation>
    <scope>NUCLEOTIDE SEQUENCE [LARGE SCALE GENOMIC DNA]</scope>
    <source>
        <strain evidence="5 6">YIM 102600</strain>
    </source>
</reference>
<dbReference type="GO" id="GO:0003700">
    <property type="term" value="F:DNA-binding transcription factor activity"/>
    <property type="evidence" value="ECO:0007669"/>
    <property type="project" value="InterPro"/>
</dbReference>
<dbReference type="SMART" id="SM00342">
    <property type="entry name" value="HTH_ARAC"/>
    <property type="match status" value="1"/>
</dbReference>
<dbReference type="Gene3D" id="1.10.10.60">
    <property type="entry name" value="Homeodomain-like"/>
    <property type="match status" value="1"/>
</dbReference>
<dbReference type="SUPFAM" id="SSF46689">
    <property type="entry name" value="Homeodomain-like"/>
    <property type="match status" value="1"/>
</dbReference>
<evidence type="ECO:0000259" key="4">
    <source>
        <dbReference type="PROSITE" id="PS01124"/>
    </source>
</evidence>
<dbReference type="PANTHER" id="PTHR43280:SF32">
    <property type="entry name" value="TRANSCRIPTIONAL REGULATORY PROTEIN"/>
    <property type="match status" value="1"/>
</dbReference>
<name>A0A3P3WDV1_9FLAO</name>
<dbReference type="GO" id="GO:0043565">
    <property type="term" value="F:sequence-specific DNA binding"/>
    <property type="evidence" value="ECO:0007669"/>
    <property type="project" value="InterPro"/>
</dbReference>
<dbReference type="OrthoDB" id="2611870at2"/>
<feature type="domain" description="HTH araC/xylS-type" evidence="4">
    <location>
        <begin position="192"/>
        <end position="289"/>
    </location>
</feature>
<gene>
    <name evidence="5" type="ORF">EG849_09660</name>
</gene>
<keyword evidence="6" id="KW-1185">Reference proteome</keyword>
<dbReference type="PANTHER" id="PTHR43280">
    <property type="entry name" value="ARAC-FAMILY TRANSCRIPTIONAL REGULATOR"/>
    <property type="match status" value="1"/>
</dbReference>
<evidence type="ECO:0000313" key="6">
    <source>
        <dbReference type="Proteomes" id="UP000271937"/>
    </source>
</evidence>
<evidence type="ECO:0000256" key="1">
    <source>
        <dbReference type="ARBA" id="ARBA00023015"/>
    </source>
</evidence>
<dbReference type="Proteomes" id="UP000271937">
    <property type="component" value="Unassembled WGS sequence"/>
</dbReference>
<dbReference type="AlphaFoldDB" id="A0A3P3WDV1"/>
<proteinExistence type="predicted"/>
<keyword evidence="3" id="KW-0804">Transcription</keyword>
<dbReference type="Pfam" id="PF12833">
    <property type="entry name" value="HTH_18"/>
    <property type="match status" value="1"/>
</dbReference>
<dbReference type="RefSeq" id="WP_125012880.1">
    <property type="nucleotide sequence ID" value="NZ_RQVR01000010.1"/>
</dbReference>
<evidence type="ECO:0000256" key="2">
    <source>
        <dbReference type="ARBA" id="ARBA00023125"/>
    </source>
</evidence>
<evidence type="ECO:0000313" key="5">
    <source>
        <dbReference type="EMBL" id="RRJ90733.1"/>
    </source>
</evidence>
<sequence length="290" mass="32331">MGKAGTACPPGIRYSEGPDLVVYESIPATLEEAQQLFVAWRFTILIVGSGSLQVRINQKDFVLPKGSLVVAPISKVGKVTSLEIGTVLSGISYTSGFASENSLRSPHAGYFDFFIADEPTLMTLPVGEMRLVILHLKLLKKHMHVPSVLQSPFKKELLQFSFNLFIYEVANLFHCHGLYVNARRGRKERLTMEFLHLVETKSKTHHDVAFYADSLFITMGHLNKTVKSVTGKTAKRCIEDAVIGHARTLLQKDMTVLAISEELNFSNPAFFSNFFKKHSGHTPSEFRSAL</sequence>
<protein>
    <submittedName>
        <fullName evidence="5">AraC family transcriptional regulator</fullName>
    </submittedName>
</protein>
<dbReference type="EMBL" id="RQVR01000010">
    <property type="protein sequence ID" value="RRJ90733.1"/>
    <property type="molecule type" value="Genomic_DNA"/>
</dbReference>
<evidence type="ECO:0000256" key="3">
    <source>
        <dbReference type="ARBA" id="ARBA00023163"/>
    </source>
</evidence>
<organism evidence="5 6">
    <name type="scientific">Flavobacterium macacae</name>
    <dbReference type="NCBI Taxonomy" id="2488993"/>
    <lineage>
        <taxon>Bacteria</taxon>
        <taxon>Pseudomonadati</taxon>
        <taxon>Bacteroidota</taxon>
        <taxon>Flavobacteriia</taxon>
        <taxon>Flavobacteriales</taxon>
        <taxon>Flavobacteriaceae</taxon>
        <taxon>Flavobacterium</taxon>
    </lineage>
</organism>
<dbReference type="PROSITE" id="PS01124">
    <property type="entry name" value="HTH_ARAC_FAMILY_2"/>
    <property type="match status" value="1"/>
</dbReference>
<accession>A0A3P3WDV1</accession>
<comment type="caution">
    <text evidence="5">The sequence shown here is derived from an EMBL/GenBank/DDBJ whole genome shotgun (WGS) entry which is preliminary data.</text>
</comment>
<keyword evidence="2" id="KW-0238">DNA-binding</keyword>
<dbReference type="InterPro" id="IPR018060">
    <property type="entry name" value="HTH_AraC"/>
</dbReference>
<dbReference type="InterPro" id="IPR009057">
    <property type="entry name" value="Homeodomain-like_sf"/>
</dbReference>